<dbReference type="NCBIfam" id="TIGR02960">
    <property type="entry name" value="SigX5"/>
    <property type="match status" value="1"/>
</dbReference>
<dbReference type="InterPro" id="IPR032710">
    <property type="entry name" value="NTF2-like_dom_sf"/>
</dbReference>
<organism evidence="10 11">
    <name type="scientific">Spongiactinospora gelatinilytica</name>
    <dbReference type="NCBI Taxonomy" id="2666298"/>
    <lineage>
        <taxon>Bacteria</taxon>
        <taxon>Bacillati</taxon>
        <taxon>Actinomycetota</taxon>
        <taxon>Actinomycetes</taxon>
        <taxon>Streptosporangiales</taxon>
        <taxon>Streptosporangiaceae</taxon>
        <taxon>Spongiactinospora</taxon>
    </lineage>
</organism>
<dbReference type="AlphaFoldDB" id="A0A2W2GRA8"/>
<dbReference type="Pfam" id="PF12680">
    <property type="entry name" value="SnoaL_2"/>
    <property type="match status" value="1"/>
</dbReference>
<dbReference type="GO" id="GO:0003677">
    <property type="term" value="F:DNA binding"/>
    <property type="evidence" value="ECO:0007669"/>
    <property type="project" value="InterPro"/>
</dbReference>
<dbReference type="SUPFAM" id="SSF88946">
    <property type="entry name" value="Sigma2 domain of RNA polymerase sigma factors"/>
    <property type="match status" value="1"/>
</dbReference>
<feature type="non-terminal residue" evidence="10">
    <location>
        <position position="379"/>
    </location>
</feature>
<dbReference type="Gene3D" id="3.10.450.50">
    <property type="match status" value="1"/>
</dbReference>
<sequence>MRPPLYGPPGSGPDPAFGVPPGERDGGIRAGGAAPPYGRIACVNESGAEHEERLLAGARRGDEAAFEELVRRHRGGLYTHCYRMLGSPHDAEDALRESLVAAWRGLAGFQGDGPVRAWLFRSATNACLRASARRPRRMLSEEYGPAREDVHDLGEPVPGPVWIEPLPARSQQNAPDPAAHLRRESIELAFVAALQRLPGTQRATLILSDVLGFGAAEVAGMLDTTPASVGGALQRARAVVDQRTPDPSQRSELSALGGDGRRALVSAFASAWEHADVPALLALLTEDARITMPPLPAWFEGHTDVGRFLSERVFATPWRLLPVTANGQPAFACYRHDGRHFPLCAVSVLNLRGGRICWIAGFTDPHVAQTFGVPTQFPT</sequence>
<dbReference type="InterPro" id="IPR013325">
    <property type="entry name" value="RNA_pol_sigma_r2"/>
</dbReference>
<dbReference type="NCBIfam" id="TIGR02937">
    <property type="entry name" value="sigma70-ECF"/>
    <property type="match status" value="1"/>
</dbReference>
<feature type="domain" description="RNA polymerase sigma-70 region 2" evidence="7">
    <location>
        <begin position="69"/>
        <end position="134"/>
    </location>
</feature>
<dbReference type="GO" id="GO:0016987">
    <property type="term" value="F:sigma factor activity"/>
    <property type="evidence" value="ECO:0007669"/>
    <property type="project" value="UniProtKB-KW"/>
</dbReference>
<feature type="domain" description="SnoaL-like" evidence="9">
    <location>
        <begin position="265"/>
        <end position="357"/>
    </location>
</feature>
<dbReference type="InterPro" id="IPR039425">
    <property type="entry name" value="RNA_pol_sigma-70-like"/>
</dbReference>
<dbReference type="Gene3D" id="1.10.1740.10">
    <property type="match status" value="1"/>
</dbReference>
<dbReference type="Pfam" id="PF08281">
    <property type="entry name" value="Sigma70_r4_2"/>
    <property type="match status" value="1"/>
</dbReference>
<evidence type="ECO:0000256" key="1">
    <source>
        <dbReference type="ARBA" id="ARBA00010641"/>
    </source>
</evidence>
<comment type="similarity">
    <text evidence="1">Belongs to the sigma-70 factor family. ECF subfamily.</text>
</comment>
<dbReference type="InterPro" id="IPR013324">
    <property type="entry name" value="RNA_pol_sigma_r3/r4-like"/>
</dbReference>
<dbReference type="SUPFAM" id="SSF88659">
    <property type="entry name" value="Sigma3 and sigma4 domains of RNA polymerase sigma factors"/>
    <property type="match status" value="1"/>
</dbReference>
<dbReference type="EMBL" id="POUA01000037">
    <property type="protein sequence ID" value="PZG52066.1"/>
    <property type="molecule type" value="Genomic_DNA"/>
</dbReference>
<keyword evidence="4" id="KW-0731">Sigma factor</keyword>
<keyword evidence="5" id="KW-0804">Transcription</keyword>
<keyword evidence="3" id="KW-0805">Transcription regulation</keyword>
<proteinExistence type="inferred from homology"/>
<evidence type="ECO:0000256" key="4">
    <source>
        <dbReference type="ARBA" id="ARBA00023082"/>
    </source>
</evidence>
<dbReference type="GO" id="GO:0006352">
    <property type="term" value="P:DNA-templated transcription initiation"/>
    <property type="evidence" value="ECO:0007669"/>
    <property type="project" value="InterPro"/>
</dbReference>
<comment type="subunit">
    <text evidence="2">Interacts transiently with the RNA polymerase catalytic core formed by RpoA, RpoB, RpoC and RpoZ (2 alpha, 1 beta, 1 beta' and 1 omega subunit) to form the RNA polymerase holoenzyme that can initiate transcription.</text>
</comment>
<dbReference type="RefSeq" id="WP_111166353.1">
    <property type="nucleotide sequence ID" value="NZ_POUA01000037.1"/>
</dbReference>
<dbReference type="InterPro" id="IPR013249">
    <property type="entry name" value="RNA_pol_sigma70_r4_t2"/>
</dbReference>
<protein>
    <submittedName>
        <fullName evidence="10">Uncharacterized protein</fullName>
    </submittedName>
</protein>
<dbReference type="Pfam" id="PF04542">
    <property type="entry name" value="Sigma70_r2"/>
    <property type="match status" value="1"/>
</dbReference>
<accession>A0A2W2GRA8</accession>
<dbReference type="InterPro" id="IPR014305">
    <property type="entry name" value="RNA_pol_sigma-G_actinobac"/>
</dbReference>
<evidence type="ECO:0000256" key="3">
    <source>
        <dbReference type="ARBA" id="ARBA00023015"/>
    </source>
</evidence>
<dbReference type="SUPFAM" id="SSF54427">
    <property type="entry name" value="NTF2-like"/>
    <property type="match status" value="1"/>
</dbReference>
<evidence type="ECO:0000256" key="6">
    <source>
        <dbReference type="SAM" id="MobiDB-lite"/>
    </source>
</evidence>
<comment type="caution">
    <text evidence="10">The sequence shown here is derived from an EMBL/GenBank/DDBJ whole genome shotgun (WGS) entry which is preliminary data.</text>
</comment>
<feature type="region of interest" description="Disordered" evidence="6">
    <location>
        <begin position="1"/>
        <end position="31"/>
    </location>
</feature>
<gene>
    <name evidence="10" type="ORF">C1I98_07505</name>
</gene>
<dbReference type="InterPro" id="IPR007627">
    <property type="entry name" value="RNA_pol_sigma70_r2"/>
</dbReference>
<dbReference type="InterPro" id="IPR014284">
    <property type="entry name" value="RNA_pol_sigma-70_dom"/>
</dbReference>
<dbReference type="Proteomes" id="UP000248544">
    <property type="component" value="Unassembled WGS sequence"/>
</dbReference>
<evidence type="ECO:0000259" key="9">
    <source>
        <dbReference type="Pfam" id="PF12680"/>
    </source>
</evidence>
<dbReference type="PANTHER" id="PTHR43133:SF65">
    <property type="entry name" value="ECF RNA POLYMERASE SIGMA FACTOR SIGG"/>
    <property type="match status" value="1"/>
</dbReference>
<evidence type="ECO:0000256" key="2">
    <source>
        <dbReference type="ARBA" id="ARBA00011344"/>
    </source>
</evidence>
<evidence type="ECO:0000256" key="5">
    <source>
        <dbReference type="ARBA" id="ARBA00023163"/>
    </source>
</evidence>
<dbReference type="Gene3D" id="1.10.10.10">
    <property type="entry name" value="Winged helix-like DNA-binding domain superfamily/Winged helix DNA-binding domain"/>
    <property type="match status" value="1"/>
</dbReference>
<dbReference type="NCBIfam" id="NF006089">
    <property type="entry name" value="PRK08241.1"/>
    <property type="match status" value="1"/>
</dbReference>
<evidence type="ECO:0000259" key="7">
    <source>
        <dbReference type="Pfam" id="PF04542"/>
    </source>
</evidence>
<feature type="domain" description="RNA polymerase sigma factor 70 region 4 type 2" evidence="8">
    <location>
        <begin position="189"/>
        <end position="238"/>
    </location>
</feature>
<evidence type="ECO:0000313" key="11">
    <source>
        <dbReference type="Proteomes" id="UP000248544"/>
    </source>
</evidence>
<dbReference type="InterPro" id="IPR037401">
    <property type="entry name" value="SnoaL-like"/>
</dbReference>
<dbReference type="InterPro" id="IPR036388">
    <property type="entry name" value="WH-like_DNA-bd_sf"/>
</dbReference>
<keyword evidence="11" id="KW-1185">Reference proteome</keyword>
<feature type="compositionally biased region" description="Pro residues" evidence="6">
    <location>
        <begin position="1"/>
        <end position="12"/>
    </location>
</feature>
<name>A0A2W2GRA8_9ACTN</name>
<dbReference type="PANTHER" id="PTHR43133">
    <property type="entry name" value="RNA POLYMERASE ECF-TYPE SIGMA FACTO"/>
    <property type="match status" value="1"/>
</dbReference>
<evidence type="ECO:0000259" key="8">
    <source>
        <dbReference type="Pfam" id="PF08281"/>
    </source>
</evidence>
<reference evidence="10 11" key="1">
    <citation type="submission" date="2018-01" db="EMBL/GenBank/DDBJ databases">
        <title>Draft genome sequence of Sphaerisporangium sp. 7K107.</title>
        <authorList>
            <person name="Sahin N."/>
            <person name="Saygin H."/>
            <person name="Ay H."/>
        </authorList>
    </citation>
    <scope>NUCLEOTIDE SEQUENCE [LARGE SCALE GENOMIC DNA]</scope>
    <source>
        <strain evidence="10 11">7K107</strain>
    </source>
</reference>
<evidence type="ECO:0000313" key="10">
    <source>
        <dbReference type="EMBL" id="PZG52066.1"/>
    </source>
</evidence>